<dbReference type="Proteomes" id="UP001215549">
    <property type="component" value="Chromosome"/>
</dbReference>
<accession>A0AA45W7E8</accession>
<evidence type="ECO:0000256" key="1">
    <source>
        <dbReference type="SAM" id="SignalP"/>
    </source>
</evidence>
<dbReference type="NCBIfam" id="NF035933">
    <property type="entry name" value="ESAT6_1"/>
    <property type="match status" value="1"/>
</dbReference>
<feature type="signal peptide" evidence="1">
    <location>
        <begin position="1"/>
        <end position="20"/>
    </location>
</feature>
<gene>
    <name evidence="3" type="ORF">JHX88_18055</name>
    <name evidence="2" type="ORF">SAMN05421772_11745</name>
</gene>
<evidence type="ECO:0000313" key="2">
    <source>
        <dbReference type="EMBL" id="SIT09261.1"/>
    </source>
</evidence>
<dbReference type="RefSeq" id="WP_141225909.1">
    <property type="nucleotide sequence ID" value="NZ_CP067140.1"/>
</dbReference>
<name>A0AA45W7E8_9RHOB</name>
<organism evidence="2 4">
    <name type="scientific">Paracoccus saliphilus</name>
    <dbReference type="NCBI Taxonomy" id="405559"/>
    <lineage>
        <taxon>Bacteria</taxon>
        <taxon>Pseudomonadati</taxon>
        <taxon>Pseudomonadota</taxon>
        <taxon>Alphaproteobacteria</taxon>
        <taxon>Rhodobacterales</taxon>
        <taxon>Paracoccaceae</taxon>
        <taxon>Paracoccus</taxon>
    </lineage>
</organism>
<sequence>MIRSIIVASTIMMSSTMGFAQEAAQAPEMTEAEMEQAYLAIRNQLGILKHCEEQGFVGAEAVAAQLDVLATLPDGDVEAGEAAEQRGLDGTIDMPGQEMSLEDFAAQQGGTAEGVCQAVGDAVMQHTPQQ</sequence>
<proteinExistence type="predicted"/>
<keyword evidence="5" id="KW-1185">Reference proteome</keyword>
<dbReference type="AlphaFoldDB" id="A0AA45W7E8"/>
<dbReference type="EMBL" id="FTOU01000017">
    <property type="protein sequence ID" value="SIT09261.1"/>
    <property type="molecule type" value="Genomic_DNA"/>
</dbReference>
<reference evidence="3 5" key="2">
    <citation type="submission" date="2021-01" db="EMBL/GenBank/DDBJ databases">
        <title>Biogeographic distribution of Paracoccus.</title>
        <authorList>
            <person name="Hollensteiner J."/>
            <person name="Leineberger J."/>
            <person name="Brinkhoff T."/>
            <person name="Daniel R."/>
        </authorList>
    </citation>
    <scope>NUCLEOTIDE SEQUENCE [LARGE SCALE GENOMIC DNA]</scope>
    <source>
        <strain evidence="3 5">DSM 18447</strain>
    </source>
</reference>
<evidence type="ECO:0000313" key="4">
    <source>
        <dbReference type="Proteomes" id="UP000186216"/>
    </source>
</evidence>
<keyword evidence="1" id="KW-0732">Signal</keyword>
<dbReference type="Proteomes" id="UP000186216">
    <property type="component" value="Unassembled WGS sequence"/>
</dbReference>
<evidence type="ECO:0000313" key="5">
    <source>
        <dbReference type="Proteomes" id="UP001215549"/>
    </source>
</evidence>
<reference evidence="2 4" key="1">
    <citation type="submission" date="2017-01" db="EMBL/GenBank/DDBJ databases">
        <authorList>
            <person name="Varghese N."/>
            <person name="Submissions S."/>
        </authorList>
    </citation>
    <scope>NUCLEOTIDE SEQUENCE [LARGE SCALE GENOMIC DNA]</scope>
    <source>
        <strain evidence="2 4">DSM 18447</strain>
    </source>
</reference>
<dbReference type="EMBL" id="CP067140">
    <property type="protein sequence ID" value="WCR02721.1"/>
    <property type="molecule type" value="Genomic_DNA"/>
</dbReference>
<evidence type="ECO:0000313" key="3">
    <source>
        <dbReference type="EMBL" id="WCR02721.1"/>
    </source>
</evidence>
<feature type="chain" id="PRO_5041243312" evidence="1">
    <location>
        <begin position="21"/>
        <end position="130"/>
    </location>
</feature>
<protein>
    <submittedName>
        <fullName evidence="3">Pore-forming ESAT-6 family protein</fullName>
    </submittedName>
</protein>